<dbReference type="EMBL" id="LGTL01000027">
    <property type="protein sequence ID" value="KPA74879.1"/>
    <property type="molecule type" value="Genomic_DNA"/>
</dbReference>
<dbReference type="RefSeq" id="XP_015653318.1">
    <property type="nucleotide sequence ID" value="XM_015808033.1"/>
</dbReference>
<evidence type="ECO:0000313" key="3">
    <source>
        <dbReference type="Proteomes" id="UP000037923"/>
    </source>
</evidence>
<gene>
    <name evidence="2" type="ORF">ABB37_07691</name>
    <name evidence="1" type="ORF">ABB37_08885</name>
</gene>
<keyword evidence="3" id="KW-1185">Reference proteome</keyword>
<comment type="caution">
    <text evidence="2">The sequence shown here is derived from an EMBL/GenBank/DDBJ whole genome shotgun (WGS) entry which is preliminary data.</text>
</comment>
<reference evidence="2 3" key="1">
    <citation type="submission" date="2015-07" db="EMBL/GenBank/DDBJ databases">
        <title>High-quality genome of monoxenous trypanosomatid Leptomonas pyrrhocoris.</title>
        <authorList>
            <person name="Flegontov P."/>
            <person name="Butenko A."/>
            <person name="Firsov S."/>
            <person name="Vlcek C."/>
            <person name="Logacheva M.D."/>
            <person name="Field M."/>
            <person name="Filatov D."/>
            <person name="Flegontova O."/>
            <person name="Gerasimov E."/>
            <person name="Jackson A.P."/>
            <person name="Kelly S."/>
            <person name="Opperdoes F."/>
            <person name="O'Reilly A."/>
            <person name="Votypka J."/>
            <person name="Yurchenko V."/>
            <person name="Lukes J."/>
        </authorList>
    </citation>
    <scope>NUCLEOTIDE SEQUENCE [LARGE SCALE GENOMIC DNA]</scope>
    <source>
        <strain evidence="2">H10</strain>
    </source>
</reference>
<organism evidence="2 3">
    <name type="scientific">Leptomonas pyrrhocoris</name>
    <name type="common">Firebug parasite</name>
    <dbReference type="NCBI Taxonomy" id="157538"/>
    <lineage>
        <taxon>Eukaryota</taxon>
        <taxon>Discoba</taxon>
        <taxon>Euglenozoa</taxon>
        <taxon>Kinetoplastea</taxon>
        <taxon>Metakinetoplastina</taxon>
        <taxon>Trypanosomatida</taxon>
        <taxon>Trypanosomatidae</taxon>
        <taxon>Leishmaniinae</taxon>
        <taxon>Leptomonas</taxon>
    </lineage>
</organism>
<proteinExistence type="predicted"/>
<dbReference type="GeneID" id="26909168"/>
<name>A0A0N0DSQ2_LEPPY</name>
<dbReference type="EMBL" id="LGTL01000020">
    <property type="protein sequence ID" value="KPA76341.1"/>
    <property type="molecule type" value="Genomic_DNA"/>
</dbReference>
<dbReference type="AlphaFoldDB" id="A0A0N0DSQ2"/>
<protein>
    <submittedName>
        <fullName evidence="2">Uncharacterized protein</fullName>
    </submittedName>
</protein>
<evidence type="ECO:0000313" key="2">
    <source>
        <dbReference type="EMBL" id="KPA76341.1"/>
    </source>
</evidence>
<evidence type="ECO:0000313" key="1">
    <source>
        <dbReference type="EMBL" id="KPA74879.1"/>
    </source>
</evidence>
<dbReference type="VEuPathDB" id="TriTrypDB:LpyrH10_27_0400"/>
<dbReference type="GeneID" id="26907976"/>
<dbReference type="VEuPathDB" id="TriTrypDB:LpyrH10_20_0140"/>
<dbReference type="Proteomes" id="UP000037923">
    <property type="component" value="Unassembled WGS sequence"/>
</dbReference>
<sequence>MEFYLRFRCSDDTDAFEVLGWEMYYLLRDVLFLSTHPKSFDLKAVRHHVYGEVSEDHNGAIVHRCMGRRYAECWQTTSRHYHGRQLPAHCSIHTGIKSASSHANPGFTTSLSPAITCVIVWGRFRANAEAHWQASELHQCTL</sequence>
<accession>A0A0N0DSQ2</accession>
<dbReference type="RefSeq" id="XP_015654780.1">
    <property type="nucleotide sequence ID" value="XM_015806416.1"/>
</dbReference>